<gene>
    <name evidence="1" type="ORF">M9H77_23343</name>
</gene>
<evidence type="ECO:0000313" key="2">
    <source>
        <dbReference type="Proteomes" id="UP001060085"/>
    </source>
</evidence>
<dbReference type="EMBL" id="CM044705">
    <property type="protein sequence ID" value="KAI5664020.1"/>
    <property type="molecule type" value="Genomic_DNA"/>
</dbReference>
<sequence>MKKEECNEIKEKERVENKERLVERLYIFDSISIISKESELLECSKEKETRVASPSSDPVSLDLVKGTSSPAEAQCHHWVNGLENVKILWWSLSCVPYVSKCLSSHAFLEDSLLHNGSMFDLSCYDFRVMDNAFNESMVVGFGLYVALFYILHDKCLGKVMDNASIESMVVGFGLYVALFYILHDKCLGKFVENVGYASSFRDTFLENHNDFVSSNQRMTFKCRPSWNAGNFMFTFSHLILCNTIGEKRCFYAKVSEFMEFIEKDELVSLLYCKKELARIVEGNELEVKIAKSLKRSTLLPMATLPLPLPVGFCRPKFLFLYSINPRSSSLYSWEALVSSRSLLVKETHCGVLMGHFGISKTYDNLHEHFFWLGIKRDTERLVHNCLEYKRAISTSLPHRPYISLNFPREPRVDISMEFILELLRFPKSIDSTCVMVYLYDISIDSKTYNDHLHHFNQVFLF</sequence>
<accession>A0ACC0AUK2</accession>
<evidence type="ECO:0000313" key="1">
    <source>
        <dbReference type="EMBL" id="KAI5664020.1"/>
    </source>
</evidence>
<organism evidence="1 2">
    <name type="scientific">Catharanthus roseus</name>
    <name type="common">Madagascar periwinkle</name>
    <name type="synonym">Vinca rosea</name>
    <dbReference type="NCBI Taxonomy" id="4058"/>
    <lineage>
        <taxon>Eukaryota</taxon>
        <taxon>Viridiplantae</taxon>
        <taxon>Streptophyta</taxon>
        <taxon>Embryophyta</taxon>
        <taxon>Tracheophyta</taxon>
        <taxon>Spermatophyta</taxon>
        <taxon>Magnoliopsida</taxon>
        <taxon>eudicotyledons</taxon>
        <taxon>Gunneridae</taxon>
        <taxon>Pentapetalae</taxon>
        <taxon>asterids</taxon>
        <taxon>lamiids</taxon>
        <taxon>Gentianales</taxon>
        <taxon>Apocynaceae</taxon>
        <taxon>Rauvolfioideae</taxon>
        <taxon>Vinceae</taxon>
        <taxon>Catharanthinae</taxon>
        <taxon>Catharanthus</taxon>
    </lineage>
</organism>
<comment type="caution">
    <text evidence="1">The sequence shown here is derived from an EMBL/GenBank/DDBJ whole genome shotgun (WGS) entry which is preliminary data.</text>
</comment>
<reference evidence="2" key="1">
    <citation type="journal article" date="2023" name="Nat. Plants">
        <title>Single-cell RNA sequencing provides a high-resolution roadmap for understanding the multicellular compartmentation of specialized metabolism.</title>
        <authorList>
            <person name="Sun S."/>
            <person name="Shen X."/>
            <person name="Li Y."/>
            <person name="Li Y."/>
            <person name="Wang S."/>
            <person name="Li R."/>
            <person name="Zhang H."/>
            <person name="Shen G."/>
            <person name="Guo B."/>
            <person name="Wei J."/>
            <person name="Xu J."/>
            <person name="St-Pierre B."/>
            <person name="Chen S."/>
            <person name="Sun C."/>
        </authorList>
    </citation>
    <scope>NUCLEOTIDE SEQUENCE [LARGE SCALE GENOMIC DNA]</scope>
</reference>
<proteinExistence type="predicted"/>
<keyword evidence="2" id="KW-1185">Reference proteome</keyword>
<protein>
    <submittedName>
        <fullName evidence="1">Uncharacterized protein</fullName>
    </submittedName>
</protein>
<dbReference type="Proteomes" id="UP001060085">
    <property type="component" value="Linkage Group LG05"/>
</dbReference>
<name>A0ACC0AUK2_CATRO</name>